<evidence type="ECO:0000256" key="16">
    <source>
        <dbReference type="ARBA" id="ARBA00022918"/>
    </source>
</evidence>
<dbReference type="Gene3D" id="2.40.70.10">
    <property type="entry name" value="Acid Proteases"/>
    <property type="match status" value="1"/>
</dbReference>
<feature type="compositionally biased region" description="Pro residues" evidence="23">
    <location>
        <begin position="10"/>
        <end position="20"/>
    </location>
</feature>
<evidence type="ECO:0000256" key="1">
    <source>
        <dbReference type="ARBA" id="ARBA00004123"/>
    </source>
</evidence>
<feature type="domain" description="Reverse transcriptase" evidence="26">
    <location>
        <begin position="806"/>
        <end position="985"/>
    </location>
</feature>
<dbReference type="GO" id="GO:0004519">
    <property type="term" value="F:endonuclease activity"/>
    <property type="evidence" value="ECO:0007669"/>
    <property type="project" value="UniProtKB-KW"/>
</dbReference>
<keyword evidence="14" id="KW-0694">RNA-binding</keyword>
<dbReference type="GO" id="GO:0005634">
    <property type="term" value="C:nucleus"/>
    <property type="evidence" value="ECO:0007669"/>
    <property type="project" value="UniProtKB-SubCell"/>
</dbReference>
<dbReference type="Gene3D" id="2.40.50.40">
    <property type="match status" value="1"/>
</dbReference>
<feature type="domain" description="Chromo" evidence="24">
    <location>
        <begin position="1623"/>
        <end position="1682"/>
    </location>
</feature>
<dbReference type="CDD" id="cd00024">
    <property type="entry name" value="CD_CSD"/>
    <property type="match status" value="1"/>
</dbReference>
<keyword evidence="11" id="KW-0255">Endonuclease</keyword>
<keyword evidence="12" id="KW-0378">Hydrolase</keyword>
<comment type="caution">
    <text evidence="28">The sequence shown here is derived from an EMBL/GenBank/DDBJ whole genome shotgun (WGS) entry which is preliminary data.</text>
</comment>
<keyword evidence="22" id="KW-0862">Zinc</keyword>
<evidence type="ECO:0000256" key="4">
    <source>
        <dbReference type="ARBA" id="ARBA00012493"/>
    </source>
</evidence>
<evidence type="ECO:0000256" key="2">
    <source>
        <dbReference type="ARBA" id="ARBA00004173"/>
    </source>
</evidence>
<dbReference type="InterPro" id="IPR001878">
    <property type="entry name" value="Znf_CCHC"/>
</dbReference>
<dbReference type="InterPro" id="IPR043502">
    <property type="entry name" value="DNA/RNA_pol_sf"/>
</dbReference>
<dbReference type="SUPFAM" id="SSF54160">
    <property type="entry name" value="Chromo domain-like"/>
    <property type="match status" value="1"/>
</dbReference>
<dbReference type="InterPro" id="IPR043128">
    <property type="entry name" value="Rev_trsase/Diguanyl_cyclase"/>
</dbReference>
<dbReference type="FunFam" id="3.30.70.270:FF:000026">
    <property type="entry name" value="Transposon Ty3-G Gag-Pol polyprotein"/>
    <property type="match status" value="1"/>
</dbReference>
<dbReference type="Gene3D" id="3.30.70.270">
    <property type="match status" value="2"/>
</dbReference>
<feature type="compositionally biased region" description="Polar residues" evidence="23">
    <location>
        <begin position="254"/>
        <end position="291"/>
    </location>
</feature>
<feature type="region of interest" description="Disordered" evidence="23">
    <location>
        <begin position="375"/>
        <end position="533"/>
    </location>
</feature>
<feature type="region of interest" description="Disordered" evidence="23">
    <location>
        <begin position="658"/>
        <end position="710"/>
    </location>
</feature>
<dbReference type="InterPro" id="IPR000477">
    <property type="entry name" value="RT_dom"/>
</dbReference>
<dbReference type="Pfam" id="PF17917">
    <property type="entry name" value="RT_RNaseH"/>
    <property type="match status" value="1"/>
</dbReference>
<feature type="compositionally biased region" description="Basic and acidic residues" evidence="23">
    <location>
        <begin position="443"/>
        <end position="469"/>
    </location>
</feature>
<dbReference type="PANTHER" id="PTHR37984:SF5">
    <property type="entry name" value="PROTEIN NYNRIN-LIKE"/>
    <property type="match status" value="1"/>
</dbReference>
<dbReference type="Pfam" id="PF17921">
    <property type="entry name" value="Integrase_H2C2"/>
    <property type="match status" value="1"/>
</dbReference>
<dbReference type="InterPro" id="IPR056924">
    <property type="entry name" value="SH3_Tf2-1"/>
</dbReference>
<dbReference type="GO" id="GO:0004190">
    <property type="term" value="F:aspartic-type endopeptidase activity"/>
    <property type="evidence" value="ECO:0007669"/>
    <property type="project" value="UniProtKB-KW"/>
</dbReference>
<keyword evidence="29" id="KW-1185">Reference proteome</keyword>
<keyword evidence="17" id="KW-0239">DNA-directed DNA polymerase</keyword>
<accession>A0A1B8A5E4</accession>
<evidence type="ECO:0000259" key="24">
    <source>
        <dbReference type="PROSITE" id="PS50013"/>
    </source>
</evidence>
<evidence type="ECO:0000259" key="25">
    <source>
        <dbReference type="PROSITE" id="PS50158"/>
    </source>
</evidence>
<dbReference type="Pfam" id="PF00385">
    <property type="entry name" value="Chromo"/>
    <property type="match status" value="1"/>
</dbReference>
<dbReference type="CDD" id="cd00303">
    <property type="entry name" value="retropepsin_like"/>
    <property type="match status" value="1"/>
</dbReference>
<dbReference type="InterPro" id="IPR041588">
    <property type="entry name" value="Integrase_H2C2"/>
</dbReference>
<dbReference type="FunFam" id="3.30.420.10:FF:000032">
    <property type="entry name" value="Retrovirus-related Pol polyprotein from transposon 297-like Protein"/>
    <property type="match status" value="1"/>
</dbReference>
<dbReference type="InterPro" id="IPR021109">
    <property type="entry name" value="Peptidase_aspartic_dom_sf"/>
</dbReference>
<feature type="compositionally biased region" description="Basic and acidic residues" evidence="23">
    <location>
        <begin position="239"/>
        <end position="248"/>
    </location>
</feature>
<dbReference type="CDD" id="cd09274">
    <property type="entry name" value="RNase_HI_RT_Ty3"/>
    <property type="match status" value="1"/>
</dbReference>
<keyword evidence="13" id="KW-0460">Magnesium</keyword>
<evidence type="ECO:0000256" key="5">
    <source>
        <dbReference type="ARBA" id="ARBA00022670"/>
    </source>
</evidence>
<keyword evidence="10" id="KW-0064">Aspartyl protease</keyword>
<dbReference type="Gene3D" id="3.30.420.10">
    <property type="entry name" value="Ribonuclease H-like superfamily/Ribonuclease H"/>
    <property type="match status" value="1"/>
</dbReference>
<keyword evidence="6" id="KW-0808">Transferase</keyword>
<proteinExistence type="predicted"/>
<evidence type="ECO:0000259" key="26">
    <source>
        <dbReference type="PROSITE" id="PS50878"/>
    </source>
</evidence>
<dbReference type="SUPFAM" id="SSF56672">
    <property type="entry name" value="DNA/RNA polymerases"/>
    <property type="match status" value="1"/>
</dbReference>
<reference evidence="28 29" key="1">
    <citation type="submission" date="2016-06" db="EMBL/GenBank/DDBJ databases">
        <title>Living apart together: crosstalk between the core and supernumerary genomes in a fungal plant pathogen.</title>
        <authorList>
            <person name="Vanheule A."/>
            <person name="Audenaert K."/>
            <person name="Warris S."/>
            <person name="Van De Geest H."/>
            <person name="Schijlen E."/>
            <person name="Hofte M."/>
            <person name="De Saeger S."/>
            <person name="Haesaert G."/>
            <person name="Waalwijk C."/>
            <person name="Van Der Lee T."/>
        </authorList>
    </citation>
    <scope>NUCLEOTIDE SEQUENCE [LARGE SCALE GENOMIC DNA]</scope>
    <source>
        <strain evidence="28 29">2516</strain>
    </source>
</reference>
<keyword evidence="8" id="KW-0540">Nuclease</keyword>
<dbReference type="InterPro" id="IPR012337">
    <property type="entry name" value="RNaseH-like_sf"/>
</dbReference>
<dbReference type="GO" id="GO:0008270">
    <property type="term" value="F:zinc ion binding"/>
    <property type="evidence" value="ECO:0007669"/>
    <property type="project" value="UniProtKB-KW"/>
</dbReference>
<evidence type="ECO:0000256" key="14">
    <source>
        <dbReference type="ARBA" id="ARBA00022884"/>
    </source>
</evidence>
<evidence type="ECO:0000256" key="17">
    <source>
        <dbReference type="ARBA" id="ARBA00022932"/>
    </source>
</evidence>
<dbReference type="InterPro" id="IPR023779">
    <property type="entry name" value="Chromodomain_CS"/>
</dbReference>
<dbReference type="OMA" id="DFREMES"/>
<evidence type="ECO:0000256" key="10">
    <source>
        <dbReference type="ARBA" id="ARBA00022750"/>
    </source>
</evidence>
<dbReference type="EC" id="2.7.7.49" evidence="4"/>
<keyword evidence="22" id="KW-0863">Zinc-finger</keyword>
<dbReference type="InterPro" id="IPR036397">
    <property type="entry name" value="RNaseH_sf"/>
</dbReference>
<evidence type="ECO:0000256" key="21">
    <source>
        <dbReference type="ARBA" id="ARBA00023242"/>
    </source>
</evidence>
<evidence type="ECO:0000256" key="9">
    <source>
        <dbReference type="ARBA" id="ARBA00022723"/>
    </source>
</evidence>
<dbReference type="PROSITE" id="PS00141">
    <property type="entry name" value="ASP_PROTEASE"/>
    <property type="match status" value="1"/>
</dbReference>
<evidence type="ECO:0000256" key="3">
    <source>
        <dbReference type="ARBA" id="ARBA00011353"/>
    </source>
</evidence>
<dbReference type="InterPro" id="IPR001969">
    <property type="entry name" value="Aspartic_peptidase_AS"/>
</dbReference>
<dbReference type="GO" id="GO:0006338">
    <property type="term" value="P:chromatin remodeling"/>
    <property type="evidence" value="ECO:0007669"/>
    <property type="project" value="UniProtKB-ARBA"/>
</dbReference>
<keyword evidence="21" id="KW-0539">Nucleus</keyword>
<evidence type="ECO:0000256" key="18">
    <source>
        <dbReference type="ARBA" id="ARBA00023125"/>
    </source>
</evidence>
<feature type="domain" description="Integrase catalytic" evidence="27">
    <location>
        <begin position="1318"/>
        <end position="1492"/>
    </location>
</feature>
<evidence type="ECO:0000256" key="22">
    <source>
        <dbReference type="PROSITE-ProRule" id="PRU00047"/>
    </source>
</evidence>
<name>A0A1B8A5E4_FUSPO</name>
<dbReference type="Pfam" id="PF00078">
    <property type="entry name" value="RVT_1"/>
    <property type="match status" value="1"/>
</dbReference>
<dbReference type="Gene3D" id="3.10.10.10">
    <property type="entry name" value="HIV Type 1 Reverse Transcriptase, subunit A, domain 1"/>
    <property type="match status" value="1"/>
</dbReference>
<comment type="subcellular location">
    <subcellularLocation>
        <location evidence="2">Mitochondrion</location>
    </subcellularLocation>
    <subcellularLocation>
        <location evidence="1">Nucleus</location>
    </subcellularLocation>
</comment>
<dbReference type="InterPro" id="IPR023780">
    <property type="entry name" value="Chromo_domain"/>
</dbReference>
<evidence type="ECO:0000259" key="27">
    <source>
        <dbReference type="PROSITE" id="PS50994"/>
    </source>
</evidence>
<protein>
    <recommendedName>
        <fullName evidence="4">RNA-directed DNA polymerase</fullName>
        <ecNumber evidence="4">2.7.7.49</ecNumber>
    </recommendedName>
</protein>
<dbReference type="Pfam" id="PF24626">
    <property type="entry name" value="SH3_Tf2-1"/>
    <property type="match status" value="1"/>
</dbReference>
<keyword evidence="15" id="KW-0229">DNA integration</keyword>
<dbReference type="Proteomes" id="UP000091967">
    <property type="component" value="Unassembled WGS sequence"/>
</dbReference>
<feature type="region of interest" description="Disordered" evidence="23">
    <location>
        <begin position="1"/>
        <end position="21"/>
    </location>
</feature>
<dbReference type="PANTHER" id="PTHR37984">
    <property type="entry name" value="PROTEIN CBG26694"/>
    <property type="match status" value="1"/>
</dbReference>
<dbReference type="InterPro" id="IPR050951">
    <property type="entry name" value="Retrovirus_Pol_polyprotein"/>
</dbReference>
<dbReference type="InterPro" id="IPR016197">
    <property type="entry name" value="Chromo-like_dom_sf"/>
</dbReference>
<dbReference type="CDD" id="cd01647">
    <property type="entry name" value="RT_LTR"/>
    <property type="match status" value="1"/>
</dbReference>
<evidence type="ECO:0000256" key="12">
    <source>
        <dbReference type="ARBA" id="ARBA00022801"/>
    </source>
</evidence>
<evidence type="ECO:0000256" key="11">
    <source>
        <dbReference type="ARBA" id="ARBA00022759"/>
    </source>
</evidence>
<feature type="compositionally biased region" description="Polar residues" evidence="23">
    <location>
        <begin position="399"/>
        <end position="408"/>
    </location>
</feature>
<dbReference type="SUPFAM" id="SSF50630">
    <property type="entry name" value="Acid proteases"/>
    <property type="match status" value="1"/>
</dbReference>
<evidence type="ECO:0000313" key="29">
    <source>
        <dbReference type="Proteomes" id="UP000091967"/>
    </source>
</evidence>
<dbReference type="EMBL" id="LYXU01000139">
    <property type="protein sequence ID" value="OBS15695.1"/>
    <property type="molecule type" value="Genomic_DNA"/>
</dbReference>
<feature type="compositionally biased region" description="Basic and acidic residues" evidence="23">
    <location>
        <begin position="686"/>
        <end position="696"/>
    </location>
</feature>
<dbReference type="GO" id="GO:0003887">
    <property type="term" value="F:DNA-directed DNA polymerase activity"/>
    <property type="evidence" value="ECO:0007669"/>
    <property type="project" value="UniProtKB-KW"/>
</dbReference>
<keyword evidence="5" id="KW-0645">Protease</keyword>
<dbReference type="GO" id="GO:0006310">
    <property type="term" value="P:DNA recombination"/>
    <property type="evidence" value="ECO:0007669"/>
    <property type="project" value="UniProtKB-KW"/>
</dbReference>
<feature type="compositionally biased region" description="Acidic residues" evidence="23">
    <location>
        <begin position="664"/>
        <end position="676"/>
    </location>
</feature>
<dbReference type="Pfam" id="PF03732">
    <property type="entry name" value="Retrotrans_gag"/>
    <property type="match status" value="1"/>
</dbReference>
<evidence type="ECO:0000256" key="19">
    <source>
        <dbReference type="ARBA" id="ARBA00023128"/>
    </source>
</evidence>
<evidence type="ECO:0000256" key="7">
    <source>
        <dbReference type="ARBA" id="ARBA00022695"/>
    </source>
</evidence>
<keyword evidence="7" id="KW-0548">Nucleotidyltransferase</keyword>
<dbReference type="InterPro" id="IPR001584">
    <property type="entry name" value="Integrase_cat-core"/>
</dbReference>
<dbReference type="GO" id="GO:0015074">
    <property type="term" value="P:DNA integration"/>
    <property type="evidence" value="ECO:0007669"/>
    <property type="project" value="UniProtKB-KW"/>
</dbReference>
<gene>
    <name evidence="28" type="ORF">FPOA_28179</name>
</gene>
<dbReference type="InterPro" id="IPR041373">
    <property type="entry name" value="RT_RNaseH"/>
</dbReference>
<evidence type="ECO:0000256" key="8">
    <source>
        <dbReference type="ARBA" id="ARBA00022722"/>
    </source>
</evidence>
<dbReference type="PROSITE" id="PS50878">
    <property type="entry name" value="RT_POL"/>
    <property type="match status" value="1"/>
</dbReference>
<dbReference type="PROSITE" id="PS50994">
    <property type="entry name" value="INTEGRASE"/>
    <property type="match status" value="1"/>
</dbReference>
<keyword evidence="16" id="KW-0695">RNA-directed DNA polymerase</keyword>
<evidence type="ECO:0000256" key="15">
    <source>
        <dbReference type="ARBA" id="ARBA00022908"/>
    </source>
</evidence>
<dbReference type="SMART" id="SM00298">
    <property type="entry name" value="CHROMO"/>
    <property type="match status" value="1"/>
</dbReference>
<dbReference type="Gene3D" id="3.10.20.370">
    <property type="match status" value="1"/>
</dbReference>
<dbReference type="InterPro" id="IPR005162">
    <property type="entry name" value="Retrotrans_gag_dom"/>
</dbReference>
<feature type="compositionally biased region" description="Basic and acidic residues" evidence="23">
    <location>
        <begin position="491"/>
        <end position="509"/>
    </location>
</feature>
<dbReference type="GO" id="GO:0005739">
    <property type="term" value="C:mitochondrion"/>
    <property type="evidence" value="ECO:0007669"/>
    <property type="project" value="UniProtKB-SubCell"/>
</dbReference>
<keyword evidence="19" id="KW-0496">Mitochondrion</keyword>
<keyword evidence="20" id="KW-0233">DNA recombination</keyword>
<dbReference type="PROSITE" id="PS50013">
    <property type="entry name" value="CHROMO_2"/>
    <property type="match status" value="1"/>
</dbReference>
<dbReference type="SUPFAM" id="SSF53098">
    <property type="entry name" value="Ribonuclease H-like"/>
    <property type="match status" value="1"/>
</dbReference>
<evidence type="ECO:0000256" key="6">
    <source>
        <dbReference type="ARBA" id="ARBA00022679"/>
    </source>
</evidence>
<evidence type="ECO:0000256" key="13">
    <source>
        <dbReference type="ARBA" id="ARBA00022842"/>
    </source>
</evidence>
<comment type="subunit">
    <text evidence="3">Component of the NuA4 histone acetyltransferase complex.</text>
</comment>
<organism evidence="28 29">
    <name type="scientific">Fusarium poae</name>
    <dbReference type="NCBI Taxonomy" id="36050"/>
    <lineage>
        <taxon>Eukaryota</taxon>
        <taxon>Fungi</taxon>
        <taxon>Dikarya</taxon>
        <taxon>Ascomycota</taxon>
        <taxon>Pezizomycotina</taxon>
        <taxon>Sordariomycetes</taxon>
        <taxon>Hypocreomycetidae</taxon>
        <taxon>Hypocreales</taxon>
        <taxon>Nectriaceae</taxon>
        <taxon>Fusarium</taxon>
    </lineage>
</organism>
<keyword evidence="18" id="KW-0238">DNA-binding</keyword>
<keyword evidence="9" id="KW-0479">Metal-binding</keyword>
<evidence type="ECO:0000256" key="23">
    <source>
        <dbReference type="SAM" id="MobiDB-lite"/>
    </source>
</evidence>
<feature type="domain" description="CCHC-type" evidence="25">
    <location>
        <begin position="309"/>
        <end position="322"/>
    </location>
</feature>
<dbReference type="GO" id="GO:0003723">
    <property type="term" value="F:RNA binding"/>
    <property type="evidence" value="ECO:0007669"/>
    <property type="project" value="UniProtKB-KW"/>
</dbReference>
<sequence length="1685" mass="196113">MSSNNTNNAPAPPYTGPPPSTAEMMAELQLLRNTVRTLQARVTELPAVAPPVNPVDNQRDLGEVIKPTPPEPFKGKAADVIPFLTRMKGYFRLFPRKLDTAAKKMLYTAPLIQGDAKDWFEPIWKDYLENEYNQQDQETQNIFADWLNFEALLKDNFGVINEERQAAAEILALKQHGSCAAHSAKFRQLAAKTEWDDEALMEIYYRSLKEEVKDELYKADRPDNLTEYITMAVKIDERQYERRKEKSSAGRKGSNYNPYYPNQHNRRNQTTGPRNGSNQGGTQQNDTSYGSHSGPMTIGATRAYRPPTCWNCGRKGHKETDCYNPVKTNQKYRPVPEGRNVRNTNLQENEAQMAIRTTRRTNATTQVTRKNWQPVPEHPTMEQQGSRIAVTRRGKSAPDTGSTKQAPGSNLHDQKIGNIPVRTTRPGSNLHYEDPNFVSARQATKELDNERAIEEWRQNTRRDPDRRDTPNPQELRLIEQENARDNQLASEHQEELSREHRCPHNEQWKRQQPAVLVEPQHGDESRRVTTTPSRALRTTKNGQRTCLELKVRIRGTWLTALVDSGADVNAIDPRTVNRLKLPWKDKTHPYPMRNLEGQLFDYEGGLITREIDHLKMFVRTRRQNIDLDIIPTPGHDLMLGYPWLQRYNPHVDWRTGQISGYADPSDDEAADSETDDELRSQTSTDTHGEERREQRIHPPPNGVRHKQAQGRARRVRRTLASFGNQLRTLNERLEQQPETTDRLRNVPEEYRIYDRLFKEELDTKVPQHSRWDHEICLTSDELPFQKIYNLNEMELTTLKEYLEEELRKGNIRESSSAAGFPVMFVPKKNGKLRLVVDYRRLNALTIKDRTPLPLITELKDRLQGKQVFTALDLKGAYNLIRIKEGDEWKTAFRTKFGLFEYLVMPFGLTNAPATFQRMINNVLRQYLDVFVVCYLDDILIFSDNDEEHKEHVHKVLKALQDANLLVEPEKSHFHVTEVDFLGHTISPGEIRMDRKKIAAVRDWPIPTTVKEVQSFLGFANYYRRFIRDFSKIANPLTELTKKDRKFVWIKDAQDAFERLRDAILEEPVLIMFDPTKEIELETDSSDFALGGQIGQRDDNGKLHPIAFYSHKLHGAELNYPIYDKEFLAIVNCFKEFRHYLMGSLHQIKVYTDHQNISHFATTQELNRRQLRYAEYLCEFDFTIIHRKGSDNGRADAISRRPDYDTGITKAKEQVLELNEKGEYQFTQPARTIARTMRGTPDPGDHEDREQRKQTVREIHEHPLHGHQGVTKTLKRLQSHYDWPNMRRLVETVIKQCDVCMRTKSQRHKPYGTLQALPVAQRPWDSITMDFITKLPLSEEPSTGIFYDSIMVIVDRLTKFSYYLPYREATDAEELAYVFYRHVVSIHGLPREILSDRGPTFAAKFWQALMSHLGLNHRLTTAFRPQADGQTERMNQVLEQYLRCYINYEQNDWVKKLPVAQLAYNTAYNESTRLTPAYANFGFTPDSYHAARETPTINPAAQIKAEDMKNLHEEMKKELEFVRKRMTKYYNTKRIERPTFKEGEMVYLSTKNITTKRPTHKLDFKFIGPYKILRKISENNYELDLPPKVRIHPIFHISLLESAADTIQVKIGNEPEEIDGPETYEAEAIRDMQKIDGKTMYLVKWKNYPENENTWEPPKHLINAQRLLKNFHQPQGRKNRERNSSQ</sequence>
<evidence type="ECO:0000256" key="20">
    <source>
        <dbReference type="ARBA" id="ARBA00023172"/>
    </source>
</evidence>
<dbReference type="PROSITE" id="PS50158">
    <property type="entry name" value="ZF_CCHC"/>
    <property type="match status" value="1"/>
</dbReference>
<dbReference type="GO" id="GO:0003677">
    <property type="term" value="F:DNA binding"/>
    <property type="evidence" value="ECO:0007669"/>
    <property type="project" value="UniProtKB-KW"/>
</dbReference>
<dbReference type="GO" id="GO:0003964">
    <property type="term" value="F:RNA-directed DNA polymerase activity"/>
    <property type="evidence" value="ECO:0007669"/>
    <property type="project" value="UniProtKB-KW"/>
</dbReference>
<dbReference type="STRING" id="36050.A0A1B8A5E4"/>
<evidence type="ECO:0000313" key="28">
    <source>
        <dbReference type="EMBL" id="OBS15695.1"/>
    </source>
</evidence>
<dbReference type="InterPro" id="IPR000953">
    <property type="entry name" value="Chromo/chromo_shadow_dom"/>
</dbReference>
<feature type="region of interest" description="Disordered" evidence="23">
    <location>
        <begin position="239"/>
        <end position="305"/>
    </location>
</feature>
<dbReference type="Gene3D" id="1.10.340.70">
    <property type="match status" value="1"/>
</dbReference>
<dbReference type="GO" id="GO:0006508">
    <property type="term" value="P:proteolysis"/>
    <property type="evidence" value="ECO:0007669"/>
    <property type="project" value="UniProtKB-KW"/>
</dbReference>
<dbReference type="PROSITE" id="PS00598">
    <property type="entry name" value="CHROMO_1"/>
    <property type="match status" value="1"/>
</dbReference>